<keyword evidence="7" id="KW-0963">Cytoplasm</keyword>
<dbReference type="SUPFAM" id="SSF55486">
    <property type="entry name" value="Metalloproteases ('zincins'), catalytic domain"/>
    <property type="match status" value="1"/>
</dbReference>
<name>G3HGG2_CRIGR</name>
<dbReference type="GO" id="GO:0046872">
    <property type="term" value="F:metal ion binding"/>
    <property type="evidence" value="ECO:0007669"/>
    <property type="project" value="UniProtKB-UniRule"/>
</dbReference>
<dbReference type="GO" id="GO:0004222">
    <property type="term" value="F:metalloendopeptidase activity"/>
    <property type="evidence" value="ECO:0007669"/>
    <property type="project" value="InterPro"/>
</dbReference>
<dbReference type="AlphaFoldDB" id="G3HGG2"/>
<comment type="catalytic activity">
    <reaction evidence="7">
        <text>L-tryptophan + O2 = N-formyl-L-kynurenine</text>
        <dbReference type="Rhea" id="RHEA:24536"/>
        <dbReference type="ChEBI" id="CHEBI:15379"/>
        <dbReference type="ChEBI" id="CHEBI:57912"/>
        <dbReference type="ChEBI" id="CHEBI:58629"/>
    </reaction>
</comment>
<comment type="catalytic activity">
    <reaction evidence="7">
        <text>D-tryptophan + O2 = N-formyl-D-kynurenine</text>
        <dbReference type="Rhea" id="RHEA:14189"/>
        <dbReference type="ChEBI" id="CHEBI:15379"/>
        <dbReference type="ChEBI" id="CHEBI:57719"/>
        <dbReference type="ChEBI" id="CHEBI:60051"/>
        <dbReference type="EC" id="1.13.11.52"/>
    </reaction>
</comment>
<comment type="caution">
    <text evidence="6">Lacks conserved residue(s) required for the propagation of feature annotation.</text>
</comment>
<reference evidence="12" key="1">
    <citation type="journal article" date="2011" name="Nat. Biotechnol.">
        <title>The genomic sequence of the Chinese hamster ovary (CHO)-K1 cell line.</title>
        <authorList>
            <person name="Xu X."/>
            <person name="Nagarajan H."/>
            <person name="Lewis N.E."/>
            <person name="Pan S."/>
            <person name="Cai Z."/>
            <person name="Liu X."/>
            <person name="Chen W."/>
            <person name="Xie M."/>
            <person name="Wang W."/>
            <person name="Hammond S."/>
            <person name="Andersen M.R."/>
            <person name="Neff N."/>
            <person name="Passarelli B."/>
            <person name="Koh W."/>
            <person name="Fan H.C."/>
            <person name="Wang J."/>
            <person name="Gui Y."/>
            <person name="Lee K.H."/>
            <person name="Betenbaugh M.J."/>
            <person name="Quake S.R."/>
            <person name="Famili I."/>
            <person name="Palsson B.O."/>
            <person name="Wang J."/>
        </authorList>
    </citation>
    <scope>NUCLEOTIDE SEQUENCE [LARGE SCALE GENOMIC DNA]</scope>
    <source>
        <strain evidence="12">CHO K1 cell line</strain>
    </source>
</reference>
<keyword evidence="5 7" id="KW-0349">Heme</keyword>
<dbReference type="PANTHER" id="PTHR28657:SF2">
    <property type="entry name" value="INDOLEAMINE 2,3-DIOXYGENASE 1"/>
    <property type="match status" value="1"/>
</dbReference>
<dbReference type="PANTHER" id="PTHR28657">
    <property type="entry name" value="INDOLEAMINE 2,3-DIOXYGENASE"/>
    <property type="match status" value="1"/>
</dbReference>
<evidence type="ECO:0000256" key="2">
    <source>
        <dbReference type="ARBA" id="ARBA00022723"/>
    </source>
</evidence>
<dbReference type="STRING" id="10029.G3HGG2"/>
<dbReference type="PaxDb" id="10029-XP_007610940.1"/>
<dbReference type="InterPro" id="IPR001590">
    <property type="entry name" value="Peptidase_M12B"/>
</dbReference>
<keyword evidence="6" id="KW-1015">Disulfide bond</keyword>
<dbReference type="Pfam" id="PF01231">
    <property type="entry name" value="IDO"/>
    <property type="match status" value="1"/>
</dbReference>
<evidence type="ECO:0000256" key="9">
    <source>
        <dbReference type="SAM" id="Phobius"/>
    </source>
</evidence>
<gene>
    <name evidence="11" type="ORF">I79_009688</name>
</gene>
<dbReference type="Proteomes" id="UP000001075">
    <property type="component" value="Unassembled WGS sequence"/>
</dbReference>
<feature type="domain" description="Peptidase M12B" evidence="10">
    <location>
        <begin position="172"/>
        <end position="255"/>
    </location>
</feature>
<feature type="binding site" description="proximal binding residue" evidence="5">
    <location>
        <position position="515"/>
    </location>
    <ligand>
        <name>heme b</name>
        <dbReference type="ChEBI" id="CHEBI:60344"/>
    </ligand>
    <ligandPart>
        <name>Fe</name>
        <dbReference type="ChEBI" id="CHEBI:18248"/>
    </ligandPart>
</feature>
<organism evidence="11 12">
    <name type="scientific">Cricetulus griseus</name>
    <name type="common">Chinese hamster</name>
    <name type="synonym">Cricetulus barabensis griseus</name>
    <dbReference type="NCBI Taxonomy" id="10029"/>
    <lineage>
        <taxon>Eukaryota</taxon>
        <taxon>Metazoa</taxon>
        <taxon>Chordata</taxon>
        <taxon>Craniata</taxon>
        <taxon>Vertebrata</taxon>
        <taxon>Euteleostomi</taxon>
        <taxon>Mammalia</taxon>
        <taxon>Eutheria</taxon>
        <taxon>Euarchontoglires</taxon>
        <taxon>Glires</taxon>
        <taxon>Rodentia</taxon>
        <taxon>Myomorpha</taxon>
        <taxon>Muroidea</taxon>
        <taxon>Cricetidae</taxon>
        <taxon>Cricetinae</taxon>
        <taxon>Cricetulus</taxon>
    </lineage>
</organism>
<dbReference type="SUPFAM" id="SSF140959">
    <property type="entry name" value="Indolic compounds 2,3-dioxygenase-like"/>
    <property type="match status" value="1"/>
</dbReference>
<evidence type="ECO:0000256" key="3">
    <source>
        <dbReference type="ARBA" id="ARBA00023004"/>
    </source>
</evidence>
<comment type="subunit">
    <text evidence="7">Monomer.</text>
</comment>
<evidence type="ECO:0000259" key="10">
    <source>
        <dbReference type="PROSITE" id="PS50215"/>
    </source>
</evidence>
<comment type="function">
    <text evidence="7">Catalyzes the first and rate limiting step of the catabolism of tryptophan along the kynurenine pathway. Involved in immune regulation.</text>
</comment>
<evidence type="ECO:0000256" key="6">
    <source>
        <dbReference type="PROSITE-ProRule" id="PRU00276"/>
    </source>
</evidence>
<dbReference type="PROSITE" id="PS00876">
    <property type="entry name" value="IDO_1"/>
    <property type="match status" value="1"/>
</dbReference>
<evidence type="ECO:0000256" key="7">
    <source>
        <dbReference type="RuleBase" id="RU369119"/>
    </source>
</evidence>
<evidence type="ECO:0000256" key="5">
    <source>
        <dbReference type="PIRSR" id="PIRSR600898-1"/>
    </source>
</evidence>
<dbReference type="Gene3D" id="2.40.50.40">
    <property type="match status" value="1"/>
</dbReference>
<dbReference type="InterPro" id="IPR024079">
    <property type="entry name" value="MetalloPept_cat_dom_sf"/>
</dbReference>
<feature type="disulfide bond" evidence="6">
    <location>
        <begin position="211"/>
        <end position="216"/>
    </location>
</feature>
<dbReference type="GO" id="GO:0020037">
    <property type="term" value="F:heme binding"/>
    <property type="evidence" value="ECO:0007669"/>
    <property type="project" value="UniProtKB-UniRule"/>
</dbReference>
<dbReference type="InParanoid" id="G3HGG2"/>
<keyword evidence="7 11" id="KW-0223">Dioxygenase</keyword>
<dbReference type="Gene3D" id="1.20.58.480">
    <property type="match status" value="1"/>
</dbReference>
<comment type="subcellular location">
    <subcellularLocation>
        <location evidence="7">Cytoplasm</location>
        <location evidence="7">Cytosol</location>
    </subcellularLocation>
</comment>
<protein>
    <recommendedName>
        <fullName evidence="7">Indoleamine 2,3-dioxygenase 1</fullName>
        <shortName evidence="7">IDO-1</shortName>
        <ecNumber evidence="7">1.13.11.52</ecNumber>
    </recommendedName>
</protein>
<dbReference type="GO" id="GO:0005829">
    <property type="term" value="C:cytosol"/>
    <property type="evidence" value="ECO:0007669"/>
    <property type="project" value="UniProtKB-SubCell"/>
</dbReference>
<keyword evidence="4 7" id="KW-0823">Tryptophan catabolism</keyword>
<evidence type="ECO:0000256" key="8">
    <source>
        <dbReference type="SAM" id="MobiDB-lite"/>
    </source>
</evidence>
<dbReference type="FunCoup" id="G3HGG2">
    <property type="interactions" value="22"/>
</dbReference>
<feature type="transmembrane region" description="Helical" evidence="9">
    <location>
        <begin position="318"/>
        <end position="339"/>
    </location>
</feature>
<dbReference type="Gene3D" id="3.40.390.10">
    <property type="entry name" value="Collagenase (Catalytic Domain)"/>
    <property type="match status" value="1"/>
</dbReference>
<evidence type="ECO:0000313" key="12">
    <source>
        <dbReference type="Proteomes" id="UP000001075"/>
    </source>
</evidence>
<keyword evidence="9" id="KW-0812">Transmembrane</keyword>
<keyword evidence="9" id="KW-1133">Transmembrane helix</keyword>
<dbReference type="Pfam" id="PF01421">
    <property type="entry name" value="Reprolysin"/>
    <property type="match status" value="2"/>
</dbReference>
<keyword evidence="2 5" id="KW-0479">Metal-binding</keyword>
<dbReference type="InterPro" id="IPR037217">
    <property type="entry name" value="Trp/Indoleamine_2_3_dOase-like"/>
</dbReference>
<keyword evidence="9" id="KW-0472">Membrane</keyword>
<dbReference type="eggNOG" id="ENOG502RZ6X">
    <property type="taxonomic scope" value="Eukaryota"/>
</dbReference>
<keyword evidence="3 5" id="KW-0408">Iron</keyword>
<comment type="similarity">
    <text evidence="1 7">Belongs to the indoleamine 2,3-dioxygenase family.</text>
</comment>
<feature type="region of interest" description="Disordered" evidence="8">
    <location>
        <begin position="527"/>
        <end position="548"/>
    </location>
</feature>
<dbReference type="GO" id="GO:0034354">
    <property type="term" value="P:'de novo' NAD+ biosynthetic process from L-tryptophan"/>
    <property type="evidence" value="ECO:0007669"/>
    <property type="project" value="TreeGrafter"/>
</dbReference>
<dbReference type="InterPro" id="IPR000898">
    <property type="entry name" value="Indolamine_dOase"/>
</dbReference>
<dbReference type="GO" id="GO:0033754">
    <property type="term" value="F:indoleamine 2,3-dioxygenase activity"/>
    <property type="evidence" value="ECO:0007669"/>
    <property type="project" value="UniProtKB-EC"/>
</dbReference>
<keyword evidence="7" id="KW-0560">Oxidoreductase</keyword>
<dbReference type="PROSITE" id="PS00877">
    <property type="entry name" value="IDO_2"/>
    <property type="match status" value="1"/>
</dbReference>
<evidence type="ECO:0000256" key="1">
    <source>
        <dbReference type="ARBA" id="ARBA00007119"/>
    </source>
</evidence>
<dbReference type="GO" id="GO:0006508">
    <property type="term" value="P:proteolysis"/>
    <property type="evidence" value="ECO:0007669"/>
    <property type="project" value="InterPro"/>
</dbReference>
<proteinExistence type="inferred from homology"/>
<evidence type="ECO:0000256" key="4">
    <source>
        <dbReference type="ARBA" id="ARBA00023079"/>
    </source>
</evidence>
<dbReference type="GO" id="GO:0002376">
    <property type="term" value="P:immune system process"/>
    <property type="evidence" value="ECO:0007669"/>
    <property type="project" value="UniProtKB-KW"/>
</dbReference>
<dbReference type="EMBL" id="JH000348">
    <property type="protein sequence ID" value="EGV95230.1"/>
    <property type="molecule type" value="Genomic_DNA"/>
</dbReference>
<dbReference type="GO" id="GO:0019441">
    <property type="term" value="P:L-tryptophan catabolic process to kynurenine"/>
    <property type="evidence" value="ECO:0007669"/>
    <property type="project" value="UniProtKB-UniRule"/>
</dbReference>
<keyword evidence="7" id="KW-0391">Immunity</keyword>
<dbReference type="GO" id="GO:0004833">
    <property type="term" value="F:L-tryptophan 2,3-dioxygenase activity"/>
    <property type="evidence" value="ECO:0007669"/>
    <property type="project" value="TreeGrafter"/>
</dbReference>
<sequence length="567" mass="64317">MGKKQNGKSKKVEEAEPQEFVVEKVLERRVVSGKVEYFFQWVSYLVRIEGKAYTFHLEKQGLLQLENITYGIEPLESSATFEHMIYQIKNNKIDYSPLRENLNSQHESQSYRILVKPEKAENVSLMKRTLRVKIVMDKAMMFSELKMTVMLTSLEIWSDENKIETNGDADEVLQRFLHPKTLTVEGFAAVLSQLLGINLGLTYDDVFNCFCPGSTCIMNPSAIRSQGIKVFSSCSMDAFKQLASQPDLDCLREKPEPEFEALPQIRICGNFKLDGYEQCDCGPAELEFYAAIYTICVESNRRTPLVVKRRDTRFKKGLLISLYVFLPFLIMIAIIVIKWNITHSFWKKEEAISGGAVQNQDQKELAKALCDIAASLENAREYFRRMREFVDPNQFFNVLRIYLSGWKGNPKMSEGLLYEGVWDTPKKFSGGSAGQSSIFQCLDILLGIEHRTGKGSPAEFLQEMREYMPPAHRDFLCSLESGPSVREFVISCEDEDLRNAYNKCVNGLVSLRKFHLTIVNTYIVTPSKQQPGGGSGSEENRGTGGTDVMNFLNSVKDATEKALLSSV</sequence>
<dbReference type="EC" id="1.13.11.52" evidence="7"/>
<dbReference type="PROSITE" id="PS50215">
    <property type="entry name" value="ADAM_MEPRO"/>
    <property type="match status" value="1"/>
</dbReference>
<evidence type="ECO:0000313" key="11">
    <source>
        <dbReference type="EMBL" id="EGV95230.1"/>
    </source>
</evidence>
<accession>G3HGG2</accession>